<evidence type="ECO:0000313" key="2">
    <source>
        <dbReference type="EMBL" id="MCX8526262.1"/>
    </source>
</evidence>
<feature type="region of interest" description="Disordered" evidence="1">
    <location>
        <begin position="1"/>
        <end position="30"/>
    </location>
</feature>
<name>A0ABT3XX53_9FLAO</name>
<sequence length="160" mass="18045">MNLNAQKKSPAKSAKPATEKASAKPTKQETMDWIAEKMKEKLAGNRVFISYSNGEFVYRKQVGVYSCNTTIYLNRITGSSPEYSDDFFIKSSVISFSDCGKEYEFRNSSSNNISIGGPNYNDYADPFEFKNDNSLVERLKKAFATLIEYNSSQKGANEKF</sequence>
<gene>
    <name evidence="2" type="ORF">OF897_20300</name>
</gene>
<protein>
    <submittedName>
        <fullName evidence="2">Uncharacterized protein</fullName>
    </submittedName>
</protein>
<keyword evidence="3" id="KW-1185">Reference proteome</keyword>
<dbReference type="Proteomes" id="UP001073122">
    <property type="component" value="Unassembled WGS sequence"/>
</dbReference>
<accession>A0ABT3XX53</accession>
<proteinExistence type="predicted"/>
<evidence type="ECO:0000313" key="3">
    <source>
        <dbReference type="Proteomes" id="UP001073122"/>
    </source>
</evidence>
<dbReference type="RefSeq" id="WP_267267493.1">
    <property type="nucleotide sequence ID" value="NZ_JAOVZW010000031.1"/>
</dbReference>
<comment type="caution">
    <text evidence="2">The sequence shown here is derived from an EMBL/GenBank/DDBJ whole genome shotgun (WGS) entry which is preliminary data.</text>
</comment>
<feature type="compositionally biased region" description="Basic and acidic residues" evidence="1">
    <location>
        <begin position="17"/>
        <end position="30"/>
    </location>
</feature>
<dbReference type="EMBL" id="JAOVZW010000031">
    <property type="protein sequence ID" value="MCX8526262.1"/>
    <property type="molecule type" value="Genomic_DNA"/>
</dbReference>
<evidence type="ECO:0000256" key="1">
    <source>
        <dbReference type="SAM" id="MobiDB-lite"/>
    </source>
</evidence>
<reference evidence="2" key="1">
    <citation type="submission" date="2022-10" db="EMBL/GenBank/DDBJ databases">
        <title>Chryseobacterium sp. nov., a novel bacterial species.</title>
        <authorList>
            <person name="Cao Y."/>
        </authorList>
    </citation>
    <scope>NUCLEOTIDE SEQUENCE</scope>
    <source>
        <strain evidence="2">CCTCC AB2015118</strain>
    </source>
</reference>
<feature type="compositionally biased region" description="Low complexity" evidence="1">
    <location>
        <begin position="7"/>
        <end position="16"/>
    </location>
</feature>
<organism evidence="2 3">
    <name type="scientific">Chryseobacterium formosus</name>
    <dbReference type="NCBI Taxonomy" id="1537363"/>
    <lineage>
        <taxon>Bacteria</taxon>
        <taxon>Pseudomonadati</taxon>
        <taxon>Bacteroidota</taxon>
        <taxon>Flavobacteriia</taxon>
        <taxon>Flavobacteriales</taxon>
        <taxon>Weeksellaceae</taxon>
        <taxon>Chryseobacterium group</taxon>
        <taxon>Chryseobacterium</taxon>
    </lineage>
</organism>